<feature type="compositionally biased region" description="Polar residues" evidence="1">
    <location>
        <begin position="193"/>
        <end position="211"/>
    </location>
</feature>
<dbReference type="AlphaFoldDB" id="A0A078M1I3"/>
<name>A0A078M1I3_9PSED</name>
<dbReference type="InterPro" id="IPR025419">
    <property type="entry name" value="DUF4142"/>
</dbReference>
<dbReference type="PANTHER" id="PTHR38593:SF1">
    <property type="entry name" value="BLR2558 PROTEIN"/>
    <property type="match status" value="1"/>
</dbReference>
<proteinExistence type="predicted"/>
<dbReference type="PATRIC" id="fig|1461581.3.peg.340"/>
<dbReference type="RefSeq" id="WP_052508655.1">
    <property type="nucleotide sequence ID" value="NZ_LK391969.1"/>
</dbReference>
<reference evidence="3" key="1">
    <citation type="submission" date="2014-07" db="EMBL/GenBank/DDBJ databases">
        <authorList>
            <person name="Urmite Genomes Urmite Genomes"/>
        </authorList>
    </citation>
    <scope>NUCLEOTIDE SEQUENCE</scope>
    <source>
        <strain evidence="3">12M76_air</strain>
    </source>
</reference>
<organism evidence="3">
    <name type="scientific">Pseudomonas saudimassiliensis</name>
    <dbReference type="NCBI Taxonomy" id="1461581"/>
    <lineage>
        <taxon>Bacteria</taxon>
        <taxon>Pseudomonadati</taxon>
        <taxon>Pseudomonadota</taxon>
        <taxon>Gammaproteobacteria</taxon>
        <taxon>Pseudomonadales</taxon>
        <taxon>Pseudomonadaceae</taxon>
        <taxon>Pseudomonas</taxon>
    </lineage>
</organism>
<feature type="region of interest" description="Disordered" evidence="1">
    <location>
        <begin position="177"/>
        <end position="211"/>
    </location>
</feature>
<evidence type="ECO:0000313" key="3">
    <source>
        <dbReference type="EMBL" id="CEA01228.1"/>
    </source>
</evidence>
<dbReference type="EMBL" id="LM997413">
    <property type="protein sequence ID" value="CEA01228.1"/>
    <property type="molecule type" value="Genomic_DNA"/>
</dbReference>
<protein>
    <submittedName>
        <fullName evidence="3">Putative outer membrane protein</fullName>
    </submittedName>
</protein>
<dbReference type="OrthoDB" id="7376531at2"/>
<dbReference type="Pfam" id="PF13628">
    <property type="entry name" value="DUF4142"/>
    <property type="match status" value="1"/>
</dbReference>
<feature type="domain" description="DUF4142" evidence="2">
    <location>
        <begin position="33"/>
        <end position="165"/>
    </location>
</feature>
<evidence type="ECO:0000256" key="1">
    <source>
        <dbReference type="SAM" id="MobiDB-lite"/>
    </source>
</evidence>
<dbReference type="Gene3D" id="1.20.1260.10">
    <property type="match status" value="1"/>
</dbReference>
<dbReference type="PANTHER" id="PTHR38593">
    <property type="entry name" value="BLR2558 PROTEIN"/>
    <property type="match status" value="1"/>
</dbReference>
<feature type="compositionally biased region" description="Low complexity" evidence="1">
    <location>
        <begin position="177"/>
        <end position="192"/>
    </location>
</feature>
<dbReference type="InterPro" id="IPR012347">
    <property type="entry name" value="Ferritin-like"/>
</dbReference>
<sequence>MIRLRNLTYGLLAFGAAAALYRKYTDTQHAAPARFIDEAMLQSLGEIEAARLARERTNNEQVRIFARQMIDDHTALNGELERLASNGGYQIAGAGSLTAKARETLANLKSSRSFDRAYAEHQITSHRQAIDLYRRGTRLDDFDIGNFSRTTLDKMQHHLVMAEQLAEAVNSGLAPATPADAAATAEVDANEAGLSSGSPQQNRGNATNPHH</sequence>
<accession>A0A078M1I3</accession>
<evidence type="ECO:0000259" key="2">
    <source>
        <dbReference type="Pfam" id="PF13628"/>
    </source>
</evidence>
<dbReference type="EMBL" id="LK391969">
    <property type="protein sequence ID" value="CEF25444.1"/>
    <property type="molecule type" value="Genomic_DNA"/>
</dbReference>
<gene>
    <name evidence="3" type="ORF">BN1049_00346</name>
</gene>